<comment type="caution">
    <text evidence="13">The sequence shown here is derived from an EMBL/GenBank/DDBJ whole genome shotgun (WGS) entry which is preliminary data.</text>
</comment>
<dbReference type="AlphaFoldDB" id="A0A445DX33"/>
<evidence type="ECO:0000256" key="7">
    <source>
        <dbReference type="ARBA" id="ARBA00023125"/>
    </source>
</evidence>
<keyword evidence="7" id="KW-0238">DNA-binding</keyword>
<comment type="subcellular location">
    <subcellularLocation>
        <location evidence="1">Nucleus</location>
    </subcellularLocation>
</comment>
<gene>
    <name evidence="13" type="ORF">Ahy_A03g014144</name>
</gene>
<evidence type="ECO:0000259" key="12">
    <source>
        <dbReference type="PROSITE" id="PS50808"/>
    </source>
</evidence>
<feature type="compositionally biased region" description="Polar residues" evidence="11">
    <location>
        <begin position="37"/>
        <end position="49"/>
    </location>
</feature>
<keyword evidence="14" id="KW-1185">Reference proteome</keyword>
<dbReference type="Pfam" id="PF02892">
    <property type="entry name" value="zf-BED"/>
    <property type="match status" value="1"/>
</dbReference>
<dbReference type="InterPro" id="IPR025525">
    <property type="entry name" value="hAT-like_transposase_RNase-H"/>
</dbReference>
<dbReference type="SUPFAM" id="SSF57667">
    <property type="entry name" value="beta-beta-alpha zinc fingers"/>
    <property type="match status" value="1"/>
</dbReference>
<feature type="region of interest" description="Disordered" evidence="11">
    <location>
        <begin position="37"/>
        <end position="57"/>
    </location>
</feature>
<evidence type="ECO:0000256" key="5">
    <source>
        <dbReference type="ARBA" id="ARBA00022833"/>
    </source>
</evidence>
<evidence type="ECO:0000313" key="14">
    <source>
        <dbReference type="Proteomes" id="UP000289738"/>
    </source>
</evidence>
<evidence type="ECO:0000313" key="13">
    <source>
        <dbReference type="EMBL" id="RYR67748.1"/>
    </source>
</evidence>
<dbReference type="Pfam" id="PF14372">
    <property type="entry name" value="hAT-like_RNase-H"/>
    <property type="match status" value="1"/>
</dbReference>
<evidence type="ECO:0000256" key="4">
    <source>
        <dbReference type="ARBA" id="ARBA00022771"/>
    </source>
</evidence>
<evidence type="ECO:0000256" key="8">
    <source>
        <dbReference type="ARBA" id="ARBA00023163"/>
    </source>
</evidence>
<dbReference type="InterPro" id="IPR008906">
    <property type="entry name" value="HATC_C_dom"/>
</dbReference>
<accession>A0A445DX33</accession>
<evidence type="ECO:0000256" key="1">
    <source>
        <dbReference type="ARBA" id="ARBA00004123"/>
    </source>
</evidence>
<evidence type="ECO:0000256" key="11">
    <source>
        <dbReference type="SAM" id="MobiDB-lite"/>
    </source>
</evidence>
<keyword evidence="8" id="KW-0804">Transcription</keyword>
<feature type="domain" description="BED-type" evidence="12">
    <location>
        <begin position="58"/>
        <end position="110"/>
    </location>
</feature>
<evidence type="ECO:0000256" key="3">
    <source>
        <dbReference type="ARBA" id="ARBA00022723"/>
    </source>
</evidence>
<dbReference type="SMART" id="SM00614">
    <property type="entry name" value="ZnF_BED"/>
    <property type="match status" value="1"/>
</dbReference>
<dbReference type="PROSITE" id="PS50808">
    <property type="entry name" value="ZF_BED"/>
    <property type="match status" value="1"/>
</dbReference>
<keyword evidence="3" id="KW-0479">Metal-binding</keyword>
<sequence>MGEEAEAQHENKASLEFSNASLLFDEMKRRIVSDSIMSETSEKSGSNEPVSPDTAAELSSSTIWDHFTALQGTENKAKCDYCGCVVKYEDETSAMRSHLNRCYANTSIDGNKIQKTISSMSDSEEEGYEDGLGSSEDTFKFDQEASQRALTKMFVIDELPFYLVKSERFKNFLRSIQPLFEIPSHVALIQDVVTLYREEIIKLKEYFSIHSQRVCLITEPWTSSHGLNFMKVTAQFIDNDWRLQKKVLNFCQITGYSEDEMNECIEVCLGNWKLNEVFSLTGDIASSDDPSTQDLEKRISSWDSIFLKGGYIHVQCCVHIVSLIVKEALKEIHDSIVRIRGAAMYIRSSPSRTVRFRKCVEHEKIHYKGLIQLDVETEWNSTYIMLEGAVNYQKAFELYKQRDLNYVDELSSESGKGIPSEDDWKSAQSMLPVLKFFYDCILRIFGTSCITSDIYMKEVFAIGRKIHHYHEHDDASISRMASRMKNIYDKYWGNSNAINMLLIAVVLDPRLKLGYVNWNLDYFFGSEKGSELKTKLLSCLGSLYRYYQVTHKGSQDDQQHAQIDEDDDLYGMRLYLQSTGNKSHVKSELDRYLEEECEPLNKQAEFDLLNWWKSKSSRFPILGSMAQEVLAIPISAVTSEFAFSAKGMVIDLYRSCLPPKFLEMLVCTKSWLEGPSSLSAEIIFLEDDNEDDEIFSEDDNEDYNDDS</sequence>
<evidence type="ECO:0000256" key="9">
    <source>
        <dbReference type="ARBA" id="ARBA00023242"/>
    </source>
</evidence>
<organism evidence="13 14">
    <name type="scientific">Arachis hypogaea</name>
    <name type="common">Peanut</name>
    <dbReference type="NCBI Taxonomy" id="3818"/>
    <lineage>
        <taxon>Eukaryota</taxon>
        <taxon>Viridiplantae</taxon>
        <taxon>Streptophyta</taxon>
        <taxon>Embryophyta</taxon>
        <taxon>Tracheophyta</taxon>
        <taxon>Spermatophyta</taxon>
        <taxon>Magnoliopsida</taxon>
        <taxon>eudicotyledons</taxon>
        <taxon>Gunneridae</taxon>
        <taxon>Pentapetalae</taxon>
        <taxon>rosids</taxon>
        <taxon>fabids</taxon>
        <taxon>Fabales</taxon>
        <taxon>Fabaceae</taxon>
        <taxon>Papilionoideae</taxon>
        <taxon>50 kb inversion clade</taxon>
        <taxon>dalbergioids sensu lato</taxon>
        <taxon>Dalbergieae</taxon>
        <taxon>Pterocarpus clade</taxon>
        <taxon>Arachis</taxon>
    </lineage>
</organism>
<dbReference type="GO" id="GO:0003677">
    <property type="term" value="F:DNA binding"/>
    <property type="evidence" value="ECO:0007669"/>
    <property type="project" value="UniProtKB-KW"/>
</dbReference>
<dbReference type="GO" id="GO:0005634">
    <property type="term" value="C:nucleus"/>
    <property type="evidence" value="ECO:0007669"/>
    <property type="project" value="UniProtKB-SubCell"/>
</dbReference>
<name>A0A445DX33_ARAHY</name>
<dbReference type="InterPro" id="IPR036236">
    <property type="entry name" value="Znf_C2H2_sf"/>
</dbReference>
<reference evidence="13 14" key="1">
    <citation type="submission" date="2019-01" db="EMBL/GenBank/DDBJ databases">
        <title>Sequencing of cultivated peanut Arachis hypogaea provides insights into genome evolution and oil improvement.</title>
        <authorList>
            <person name="Chen X."/>
        </authorList>
    </citation>
    <scope>NUCLEOTIDE SEQUENCE [LARGE SCALE GENOMIC DNA]</scope>
    <source>
        <strain evidence="14">cv. Fuhuasheng</strain>
        <tissue evidence="13">Leaves</tissue>
    </source>
</reference>
<proteinExistence type="predicted"/>
<evidence type="ECO:0000256" key="10">
    <source>
        <dbReference type="PROSITE-ProRule" id="PRU00027"/>
    </source>
</evidence>
<dbReference type="InterPro" id="IPR012337">
    <property type="entry name" value="RNaseH-like_sf"/>
</dbReference>
<dbReference type="GO" id="GO:0008270">
    <property type="term" value="F:zinc ion binding"/>
    <property type="evidence" value="ECO:0007669"/>
    <property type="project" value="UniProtKB-KW"/>
</dbReference>
<dbReference type="GO" id="GO:0009791">
    <property type="term" value="P:post-embryonic development"/>
    <property type="evidence" value="ECO:0007669"/>
    <property type="project" value="UniProtKB-ARBA"/>
</dbReference>
<dbReference type="EMBL" id="SDMP01000003">
    <property type="protein sequence ID" value="RYR67748.1"/>
    <property type="molecule type" value="Genomic_DNA"/>
</dbReference>
<dbReference type="PANTHER" id="PTHR46481">
    <property type="entry name" value="ZINC FINGER BED DOMAIN-CONTAINING PROTEIN 4"/>
    <property type="match status" value="1"/>
</dbReference>
<comment type="subunit">
    <text evidence="2">Homodimer.</text>
</comment>
<evidence type="ECO:0000256" key="2">
    <source>
        <dbReference type="ARBA" id="ARBA00011738"/>
    </source>
</evidence>
<dbReference type="GO" id="GO:0046983">
    <property type="term" value="F:protein dimerization activity"/>
    <property type="evidence" value="ECO:0007669"/>
    <property type="project" value="InterPro"/>
</dbReference>
<dbReference type="SUPFAM" id="SSF53098">
    <property type="entry name" value="Ribonuclease H-like"/>
    <property type="match status" value="1"/>
</dbReference>
<dbReference type="InterPro" id="IPR003656">
    <property type="entry name" value="Znf_BED"/>
</dbReference>
<protein>
    <recommendedName>
        <fullName evidence="12">BED-type domain-containing protein</fullName>
    </recommendedName>
</protein>
<keyword evidence="9" id="KW-0539">Nucleus</keyword>
<dbReference type="Pfam" id="PF05699">
    <property type="entry name" value="Dimer_Tnp_hAT"/>
    <property type="match status" value="1"/>
</dbReference>
<keyword evidence="4 10" id="KW-0863">Zinc-finger</keyword>
<keyword evidence="6" id="KW-0805">Transcription regulation</keyword>
<dbReference type="Proteomes" id="UP000289738">
    <property type="component" value="Chromosome A03"/>
</dbReference>
<keyword evidence="5" id="KW-0862">Zinc</keyword>
<dbReference type="InterPro" id="IPR052035">
    <property type="entry name" value="ZnF_BED_domain_contain"/>
</dbReference>
<dbReference type="PANTHER" id="PTHR46481:SF10">
    <property type="entry name" value="ZINC FINGER BED DOMAIN-CONTAINING PROTEIN 39"/>
    <property type="match status" value="1"/>
</dbReference>
<evidence type="ECO:0000256" key="6">
    <source>
        <dbReference type="ARBA" id="ARBA00023015"/>
    </source>
</evidence>